<evidence type="ECO:0008006" key="4">
    <source>
        <dbReference type="Google" id="ProtNLM"/>
    </source>
</evidence>
<evidence type="ECO:0000256" key="1">
    <source>
        <dbReference type="SAM" id="MobiDB-lite"/>
    </source>
</evidence>
<reference evidence="3" key="1">
    <citation type="journal article" date="2015" name="PLoS Genet.">
        <title>The dynamic genome and transcriptome of the human fungal pathogen Blastomyces and close relative Emmonsia.</title>
        <authorList>
            <person name="Munoz J.F."/>
            <person name="Gauthier G.M."/>
            <person name="Desjardins C.A."/>
            <person name="Gallo J.E."/>
            <person name="Holder J."/>
            <person name="Sullivan T.D."/>
            <person name="Marty A.J."/>
            <person name="Carmen J.C."/>
            <person name="Chen Z."/>
            <person name="Ding L."/>
            <person name="Gujja S."/>
            <person name="Magrini V."/>
            <person name="Misas E."/>
            <person name="Mitreva M."/>
            <person name="Priest M."/>
            <person name="Saif S."/>
            <person name="Whiston E.A."/>
            <person name="Young S."/>
            <person name="Zeng Q."/>
            <person name="Goldman W.E."/>
            <person name="Mardis E.R."/>
            <person name="Taylor J.W."/>
            <person name="McEwen J.G."/>
            <person name="Clay O.K."/>
            <person name="Klein B.S."/>
            <person name="Cuomo C.A."/>
        </authorList>
    </citation>
    <scope>NUCLEOTIDE SEQUENCE [LARGE SCALE GENOMIC DNA]</scope>
    <source>
        <strain evidence="3">UAMH 3008</strain>
    </source>
</reference>
<evidence type="ECO:0000313" key="3">
    <source>
        <dbReference type="Proteomes" id="UP000034164"/>
    </source>
</evidence>
<sequence>MEPAISGGPDAEFHDPERVRLIGKILRALRELEISQGADPGSWPPLSELAWSCLWLSDMKSLANITTRFEENPSELHLNLRSRFAAAGFEALWTGKRSAPTPKSGPSTPTYPKVETQPLETAPSPAYKTPDRKRKRIDSSSPSSDPATPRSARSKRLVELCRKRDRACVLTKATEPTNASHIIPFSLGSRALYQSAIFWETLSIFWEESKISQPLSMSNDKKSLTIKFFWLCPNNLDSLRLSTSALPEDPSQEFTVEPPSLPASLGQGGRKAAYGEHPNIRLYNCETDERISSGQIITLTTEDPEAMPLPDLKLLDLQWTLHRVFALAAAAGYNGDDENYDDDDMRGREPVIVSEEEDLLDEYEEPWAEKSFETHTFANAMGLI</sequence>
<organism evidence="2 3">
    <name type="scientific">[Emmonsia] crescens</name>
    <dbReference type="NCBI Taxonomy" id="73230"/>
    <lineage>
        <taxon>Eukaryota</taxon>
        <taxon>Fungi</taxon>
        <taxon>Dikarya</taxon>
        <taxon>Ascomycota</taxon>
        <taxon>Pezizomycotina</taxon>
        <taxon>Eurotiomycetes</taxon>
        <taxon>Eurotiomycetidae</taxon>
        <taxon>Onygenales</taxon>
        <taxon>Ajellomycetaceae</taxon>
        <taxon>Emergomyces</taxon>
    </lineage>
</organism>
<dbReference type="Proteomes" id="UP000034164">
    <property type="component" value="Unassembled WGS sequence"/>
</dbReference>
<dbReference type="VEuPathDB" id="FungiDB:EMCG_05406"/>
<accession>A0A0G2IXL9</accession>
<feature type="region of interest" description="Disordered" evidence="1">
    <location>
        <begin position="95"/>
        <end position="156"/>
    </location>
</feature>
<dbReference type="OrthoDB" id="5416097at2759"/>
<dbReference type="AlphaFoldDB" id="A0A0G2IXL9"/>
<protein>
    <recommendedName>
        <fullName evidence="4">HNH nuclease domain-containing protein</fullName>
    </recommendedName>
</protein>
<proteinExistence type="predicted"/>
<evidence type="ECO:0000313" key="2">
    <source>
        <dbReference type="EMBL" id="KKZ59648.1"/>
    </source>
</evidence>
<gene>
    <name evidence="2" type="ORF">EMCG_05406</name>
</gene>
<feature type="region of interest" description="Disordered" evidence="1">
    <location>
        <begin position="249"/>
        <end position="269"/>
    </location>
</feature>
<name>A0A0G2IXL9_9EURO</name>
<feature type="compositionally biased region" description="Low complexity" evidence="1">
    <location>
        <begin position="139"/>
        <end position="151"/>
    </location>
</feature>
<comment type="caution">
    <text evidence="2">The sequence shown here is derived from an EMBL/GenBank/DDBJ whole genome shotgun (WGS) entry which is preliminary data.</text>
</comment>
<dbReference type="EMBL" id="LCZI01001668">
    <property type="protein sequence ID" value="KKZ59648.1"/>
    <property type="molecule type" value="Genomic_DNA"/>
</dbReference>